<reference evidence="2 3" key="1">
    <citation type="submission" date="2010-10" db="EMBL/GenBank/DDBJ databases">
        <title>Complete sequence of Frankia sp. EuI1c.</title>
        <authorList>
            <consortium name="US DOE Joint Genome Institute"/>
            <person name="Lucas S."/>
            <person name="Copeland A."/>
            <person name="Lapidus A."/>
            <person name="Cheng J.-F."/>
            <person name="Bruce D."/>
            <person name="Goodwin L."/>
            <person name="Pitluck S."/>
            <person name="Chertkov O."/>
            <person name="Detter J.C."/>
            <person name="Han C."/>
            <person name="Tapia R."/>
            <person name="Land M."/>
            <person name="Hauser L."/>
            <person name="Jeffries C."/>
            <person name="Kyrpides N."/>
            <person name="Ivanova N."/>
            <person name="Mikhailova N."/>
            <person name="Beauchemin N."/>
            <person name="Sen A."/>
            <person name="Sur S.A."/>
            <person name="Gtari M."/>
            <person name="Wall L."/>
            <person name="Tisa L."/>
            <person name="Woyke T."/>
        </authorList>
    </citation>
    <scope>NUCLEOTIDE SEQUENCE [LARGE SCALE GENOMIC DNA]</scope>
    <source>
        <strain evidence="3">DSM 45817 / CECT 9037 / EuI1c</strain>
    </source>
</reference>
<dbReference type="InParanoid" id="E3J0S6"/>
<feature type="region of interest" description="Disordered" evidence="1">
    <location>
        <begin position="250"/>
        <end position="273"/>
    </location>
</feature>
<dbReference type="eggNOG" id="COG2345">
    <property type="taxonomic scope" value="Bacteria"/>
</dbReference>
<evidence type="ECO:0000313" key="3">
    <source>
        <dbReference type="Proteomes" id="UP000002484"/>
    </source>
</evidence>
<sequence>MSPARVPGAGFDGAREIGHTGVVKSAHDPGPLTGTAAGTAVGTADGRTRDRVVRILLEAGPSTAAELAHRLDLSSAAIRRHLDAMVADGILTPTTVHVRGPRGRGRPARHYALTDAGHEEAGPTAYSDLAAGALRFLDEVGGPDAIGRFAESRGRELELRLAGAVDGVPEERRLAALAAAMTAAGYTASVSEVPSGTQICQHHCPVQHVAERFPALCEAETAALSRLLHTHVQRLATIAHGDGVCTTHVPGKPAADTEGSVPADNTTVPVRIT</sequence>
<organism evidence="2 3">
    <name type="scientific">Pseudofrankia inefficax (strain DSM 45817 / CECT 9037 / DDB 130130 / EuI1c)</name>
    <name type="common">Frankia inefficax</name>
    <dbReference type="NCBI Taxonomy" id="298654"/>
    <lineage>
        <taxon>Bacteria</taxon>
        <taxon>Bacillati</taxon>
        <taxon>Actinomycetota</taxon>
        <taxon>Actinomycetes</taxon>
        <taxon>Frankiales</taxon>
        <taxon>Frankiaceae</taxon>
        <taxon>Pseudofrankia</taxon>
    </lineage>
</organism>
<dbReference type="PANTHER" id="PTHR30363:SF28">
    <property type="entry name" value="TRANSCRIPTIONAL REGULATORY PROTEIN-RELATED"/>
    <property type="match status" value="1"/>
</dbReference>
<feature type="compositionally biased region" description="Low complexity" evidence="1">
    <location>
        <begin position="33"/>
        <end position="44"/>
    </location>
</feature>
<dbReference type="InterPro" id="IPR050313">
    <property type="entry name" value="Carb_Metab_HTH_regulators"/>
</dbReference>
<dbReference type="AlphaFoldDB" id="E3J0S6"/>
<dbReference type="Pfam" id="PF12840">
    <property type="entry name" value="HTH_20"/>
    <property type="match status" value="1"/>
</dbReference>
<dbReference type="KEGG" id="fri:FraEuI1c_4855"/>
<dbReference type="PANTHER" id="PTHR30363">
    <property type="entry name" value="HTH-TYPE TRANSCRIPTIONAL REGULATOR SRLR-RELATED"/>
    <property type="match status" value="1"/>
</dbReference>
<dbReference type="SUPFAM" id="SSF46785">
    <property type="entry name" value="Winged helix' DNA-binding domain"/>
    <property type="match status" value="1"/>
</dbReference>
<keyword evidence="3" id="KW-1185">Reference proteome</keyword>
<dbReference type="InterPro" id="IPR036390">
    <property type="entry name" value="WH_DNA-bd_sf"/>
</dbReference>
<gene>
    <name evidence="2" type="ordered locus">FraEuI1c_4855</name>
</gene>
<proteinExistence type="predicted"/>
<evidence type="ECO:0000256" key="1">
    <source>
        <dbReference type="SAM" id="MobiDB-lite"/>
    </source>
</evidence>
<name>E3J0S6_PSEI1</name>
<accession>E3J0S6</accession>
<dbReference type="EMBL" id="CP002299">
    <property type="protein sequence ID" value="ADP82845.1"/>
    <property type="molecule type" value="Genomic_DNA"/>
</dbReference>
<feature type="region of interest" description="Disordered" evidence="1">
    <location>
        <begin position="21"/>
        <end position="44"/>
    </location>
</feature>
<protein>
    <submittedName>
        <fullName evidence="2">Putative transcriptional regulator</fullName>
    </submittedName>
</protein>
<dbReference type="CDD" id="cd00090">
    <property type="entry name" value="HTH_ARSR"/>
    <property type="match status" value="1"/>
</dbReference>
<evidence type="ECO:0000313" key="2">
    <source>
        <dbReference type="EMBL" id="ADP82845.1"/>
    </source>
</evidence>
<feature type="compositionally biased region" description="Polar residues" evidence="1">
    <location>
        <begin position="263"/>
        <end position="273"/>
    </location>
</feature>
<dbReference type="STRING" id="298654.FraEuI1c_4855"/>
<dbReference type="InterPro" id="IPR011991">
    <property type="entry name" value="ArsR-like_HTH"/>
</dbReference>
<dbReference type="HOGENOM" id="CLU_078469_0_0_11"/>
<dbReference type="Gene3D" id="1.10.10.10">
    <property type="entry name" value="Winged helix-like DNA-binding domain superfamily/Winged helix DNA-binding domain"/>
    <property type="match status" value="1"/>
</dbReference>
<dbReference type="Proteomes" id="UP000002484">
    <property type="component" value="Chromosome"/>
</dbReference>
<dbReference type="InterPro" id="IPR036388">
    <property type="entry name" value="WH-like_DNA-bd_sf"/>
</dbReference>